<accession>A0AAN8PJL8</accession>
<evidence type="ECO:0000313" key="1">
    <source>
        <dbReference type="EMBL" id="KAK6176473.1"/>
    </source>
</evidence>
<evidence type="ECO:0000313" key="2">
    <source>
        <dbReference type="Proteomes" id="UP001347796"/>
    </source>
</evidence>
<dbReference type="EMBL" id="JAZGQO010000010">
    <property type="protein sequence ID" value="KAK6176473.1"/>
    <property type="molecule type" value="Genomic_DNA"/>
</dbReference>
<keyword evidence="2" id="KW-1185">Reference proteome</keyword>
<name>A0AAN8PJL8_PATCE</name>
<dbReference type="AlphaFoldDB" id="A0AAN8PJL8"/>
<dbReference type="Proteomes" id="UP001347796">
    <property type="component" value="Unassembled WGS sequence"/>
</dbReference>
<gene>
    <name evidence="1" type="ORF">SNE40_014756</name>
</gene>
<protein>
    <submittedName>
        <fullName evidence="1">Uncharacterized protein</fullName>
    </submittedName>
</protein>
<proteinExistence type="predicted"/>
<sequence length="146" mass="16612">MTNINQYKYVSPHDMYITVNNTDIPGLIIYRILTSMAMGISILRKLITLSFSPINKFDAIPTNRQTTNIISDSENPKCEMRENSHLLYTDQPSPTPKNRCRFLICKNVALRGEAQTDITGLLQMIAFSESGENDNGPIFNDWGEFF</sequence>
<organism evidence="1 2">
    <name type="scientific">Patella caerulea</name>
    <name type="common">Rayed Mediterranean limpet</name>
    <dbReference type="NCBI Taxonomy" id="87958"/>
    <lineage>
        <taxon>Eukaryota</taxon>
        <taxon>Metazoa</taxon>
        <taxon>Spiralia</taxon>
        <taxon>Lophotrochozoa</taxon>
        <taxon>Mollusca</taxon>
        <taxon>Gastropoda</taxon>
        <taxon>Patellogastropoda</taxon>
        <taxon>Patelloidea</taxon>
        <taxon>Patellidae</taxon>
        <taxon>Patella</taxon>
    </lineage>
</organism>
<reference evidence="1 2" key="1">
    <citation type="submission" date="2024-01" db="EMBL/GenBank/DDBJ databases">
        <title>The genome of the rayed Mediterranean limpet Patella caerulea (Linnaeus, 1758).</title>
        <authorList>
            <person name="Anh-Thu Weber A."/>
            <person name="Halstead-Nussloch G."/>
        </authorList>
    </citation>
    <scope>NUCLEOTIDE SEQUENCE [LARGE SCALE GENOMIC DNA]</scope>
    <source>
        <strain evidence="1">AATW-2023a</strain>
        <tissue evidence="1">Whole specimen</tissue>
    </source>
</reference>
<comment type="caution">
    <text evidence="1">The sequence shown here is derived from an EMBL/GenBank/DDBJ whole genome shotgun (WGS) entry which is preliminary data.</text>
</comment>